<proteinExistence type="predicted"/>
<dbReference type="OrthoDB" id="3145912at2759"/>
<dbReference type="AlphaFoldDB" id="A0A9W8ISH0"/>
<dbReference type="EMBL" id="JANBPK010001559">
    <property type="protein sequence ID" value="KAJ2921707.1"/>
    <property type="molecule type" value="Genomic_DNA"/>
</dbReference>
<name>A0A9W8ISH0_9AGAR</name>
<gene>
    <name evidence="1" type="ORF">H1R20_g15386</name>
</gene>
<comment type="caution">
    <text evidence="1">The sequence shown here is derived from an EMBL/GenBank/DDBJ whole genome shotgun (WGS) entry which is preliminary data.</text>
</comment>
<sequence length="369" mass="42352">MSRSLTENLRSLDLPEDVGRIIFELIAELDKETGRSCALVSKRVNAWVEPILYRTLLIDHKALLENLCGIFEDINHGKSAKSSDFFASHVKALIITSDYLQDATNILSILKACHNVELLTLWTNPREGDSVRPHGRDLRDLRDFMASSGLSPRWISVTSRIFSIYDHEVDFSYPIFQNATHLELVWEEGDSGPDQVCWDTLRHLPCLTHFSVYWSFYSIEECSRWAREAVGLCPLSLRVFVLWVPSACYDFNETSEEYGALMAIQDGTVDSRAVLAYVGESSLTLYDLHPILRSYRDVLGDWAGVPVGKDFWTLAEELIEERHRRRETQNTLKHFMNDVTDPERSCTQVELDLAMEWYLGARDSIDEYV</sequence>
<organism evidence="1 2">
    <name type="scientific">Candolleomyces eurysporus</name>
    <dbReference type="NCBI Taxonomy" id="2828524"/>
    <lineage>
        <taxon>Eukaryota</taxon>
        <taxon>Fungi</taxon>
        <taxon>Dikarya</taxon>
        <taxon>Basidiomycota</taxon>
        <taxon>Agaricomycotina</taxon>
        <taxon>Agaricomycetes</taxon>
        <taxon>Agaricomycetidae</taxon>
        <taxon>Agaricales</taxon>
        <taxon>Agaricineae</taxon>
        <taxon>Psathyrellaceae</taxon>
        <taxon>Candolleomyces</taxon>
    </lineage>
</organism>
<keyword evidence="2" id="KW-1185">Reference proteome</keyword>
<evidence type="ECO:0000313" key="1">
    <source>
        <dbReference type="EMBL" id="KAJ2921707.1"/>
    </source>
</evidence>
<reference evidence="1" key="1">
    <citation type="submission" date="2022-06" db="EMBL/GenBank/DDBJ databases">
        <title>Genome Sequence of Candolleomyces eurysporus.</title>
        <authorList>
            <person name="Buettner E."/>
        </authorList>
    </citation>
    <scope>NUCLEOTIDE SEQUENCE</scope>
    <source>
        <strain evidence="1">VTCC 930004</strain>
    </source>
</reference>
<protein>
    <submittedName>
        <fullName evidence="1">Uncharacterized protein</fullName>
    </submittedName>
</protein>
<evidence type="ECO:0000313" key="2">
    <source>
        <dbReference type="Proteomes" id="UP001140091"/>
    </source>
</evidence>
<dbReference type="Proteomes" id="UP001140091">
    <property type="component" value="Unassembled WGS sequence"/>
</dbReference>
<feature type="non-terminal residue" evidence="1">
    <location>
        <position position="369"/>
    </location>
</feature>
<accession>A0A9W8ISH0</accession>